<dbReference type="Proteomes" id="UP000502823">
    <property type="component" value="Unassembled WGS sequence"/>
</dbReference>
<dbReference type="GO" id="GO:0005789">
    <property type="term" value="C:endoplasmic reticulum membrane"/>
    <property type="evidence" value="ECO:0007669"/>
    <property type="project" value="UniProtKB-SubCell"/>
</dbReference>
<evidence type="ECO:0000256" key="3">
    <source>
        <dbReference type="ARBA" id="ARBA00022502"/>
    </source>
</evidence>
<name>A0A6L2PTF1_COPFO</name>
<evidence type="ECO:0000256" key="5">
    <source>
        <dbReference type="ARBA" id="ARBA00022824"/>
    </source>
</evidence>
<feature type="transmembrane region" description="Helical" evidence="8">
    <location>
        <begin position="132"/>
        <end position="160"/>
    </location>
</feature>
<keyword evidence="10" id="KW-1185">Reference proteome</keyword>
<proteinExistence type="predicted"/>
<comment type="caution">
    <text evidence="9">The sequence shown here is derived from an EMBL/GenBank/DDBJ whole genome shotgun (WGS) entry which is preliminary data.</text>
</comment>
<dbReference type="GO" id="GO:0006506">
    <property type="term" value="P:GPI anchor biosynthetic process"/>
    <property type="evidence" value="ECO:0007669"/>
    <property type="project" value="UniProtKB-UniPathway"/>
</dbReference>
<organism evidence="9 10">
    <name type="scientific">Coptotermes formosanus</name>
    <name type="common">Formosan subterranean termite</name>
    <dbReference type="NCBI Taxonomy" id="36987"/>
    <lineage>
        <taxon>Eukaryota</taxon>
        <taxon>Metazoa</taxon>
        <taxon>Ecdysozoa</taxon>
        <taxon>Arthropoda</taxon>
        <taxon>Hexapoda</taxon>
        <taxon>Insecta</taxon>
        <taxon>Pterygota</taxon>
        <taxon>Neoptera</taxon>
        <taxon>Polyneoptera</taxon>
        <taxon>Dictyoptera</taxon>
        <taxon>Blattodea</taxon>
        <taxon>Blattoidea</taxon>
        <taxon>Termitoidae</taxon>
        <taxon>Rhinotermitidae</taxon>
        <taxon>Coptotermes</taxon>
    </lineage>
</organism>
<evidence type="ECO:0000256" key="7">
    <source>
        <dbReference type="ARBA" id="ARBA00023136"/>
    </source>
</evidence>
<keyword evidence="6 8" id="KW-1133">Transmembrane helix</keyword>
<keyword evidence="7 8" id="KW-0472">Membrane</keyword>
<protein>
    <recommendedName>
        <fullName evidence="11">Phosphatidylinositol-glycan biosynthesis class F protein</fullName>
    </recommendedName>
</protein>
<evidence type="ECO:0000256" key="1">
    <source>
        <dbReference type="ARBA" id="ARBA00004477"/>
    </source>
</evidence>
<keyword evidence="3" id="KW-0337">GPI-anchor biosynthesis</keyword>
<evidence type="ECO:0000256" key="2">
    <source>
        <dbReference type="ARBA" id="ARBA00004687"/>
    </source>
</evidence>
<dbReference type="FunCoup" id="A0A6L2PTF1">
    <property type="interactions" value="18"/>
</dbReference>
<feature type="transmembrane region" description="Helical" evidence="8">
    <location>
        <begin position="12"/>
        <end position="34"/>
    </location>
</feature>
<feature type="transmembrane region" description="Helical" evidence="8">
    <location>
        <begin position="211"/>
        <end position="230"/>
    </location>
</feature>
<feature type="transmembrane region" description="Helical" evidence="8">
    <location>
        <begin position="102"/>
        <end position="126"/>
    </location>
</feature>
<evidence type="ECO:0000256" key="8">
    <source>
        <dbReference type="SAM" id="Phobius"/>
    </source>
</evidence>
<evidence type="ECO:0008006" key="11">
    <source>
        <dbReference type="Google" id="ProtNLM"/>
    </source>
</evidence>
<evidence type="ECO:0000313" key="10">
    <source>
        <dbReference type="Proteomes" id="UP000502823"/>
    </source>
</evidence>
<reference evidence="10" key="1">
    <citation type="submission" date="2020-01" db="EMBL/GenBank/DDBJ databases">
        <title>Draft genome sequence of the Termite Coptotermes fromosanus.</title>
        <authorList>
            <person name="Itakura S."/>
            <person name="Yosikawa Y."/>
            <person name="Umezawa K."/>
        </authorList>
    </citation>
    <scope>NUCLEOTIDE SEQUENCE [LARGE SCALE GENOMIC DNA]</scope>
</reference>
<dbReference type="InParanoid" id="A0A6L2PTF1"/>
<gene>
    <name evidence="9" type="ORF">Cfor_07702</name>
</gene>
<dbReference type="UniPathway" id="UPA00196"/>
<accession>A0A6L2PTF1</accession>
<dbReference type="OrthoDB" id="17366at2759"/>
<evidence type="ECO:0000256" key="4">
    <source>
        <dbReference type="ARBA" id="ARBA00022692"/>
    </source>
</evidence>
<dbReference type="InterPro" id="IPR009580">
    <property type="entry name" value="GPI_biosynthesis_protein_Pig-F"/>
</dbReference>
<feature type="transmembrane region" description="Helical" evidence="8">
    <location>
        <begin position="172"/>
        <end position="191"/>
    </location>
</feature>
<feature type="transmembrane region" description="Helical" evidence="8">
    <location>
        <begin position="40"/>
        <end position="62"/>
    </location>
</feature>
<comment type="pathway">
    <text evidence="2">Glycolipid biosynthesis; glycosylphosphatidylinositol-anchor biosynthesis.</text>
</comment>
<evidence type="ECO:0000313" key="9">
    <source>
        <dbReference type="EMBL" id="GFG34462.1"/>
    </source>
</evidence>
<keyword evidence="4 8" id="KW-0812">Transmembrane</keyword>
<keyword evidence="5" id="KW-0256">Endoplasmic reticulum</keyword>
<evidence type="ECO:0000256" key="6">
    <source>
        <dbReference type="ARBA" id="ARBA00022989"/>
    </source>
</evidence>
<sequence>MFQPAVEDGQRLVAFYSGVTCVYLPIIMCVLYSADYLYSIGKYSFSPVIGIILVTECSKYLIGTHHVVRRNTTGAGRYDERYIIASTKKNSTKNRMKEGMKCFLLIIVMTAIYYTIAVLFGAQIFTKHEETFMLSVLLCVLTVFPACLHMGANSVIGLLFGQKPSNDVLNTLILRNIQLTLFGTWLGAFVIPLDWDRAWQEWPIPCASGALLGFTAANLLMVITVVPKLMKRNSAKCGRKQR</sequence>
<dbReference type="AlphaFoldDB" id="A0A6L2PTF1"/>
<comment type="subcellular location">
    <subcellularLocation>
        <location evidence="1">Endoplasmic reticulum membrane</location>
        <topology evidence="1">Multi-pass membrane protein</topology>
    </subcellularLocation>
</comment>
<dbReference type="Pfam" id="PF06699">
    <property type="entry name" value="PIG-F"/>
    <property type="match status" value="1"/>
</dbReference>
<dbReference type="EMBL" id="BLKM01008651">
    <property type="protein sequence ID" value="GFG34462.1"/>
    <property type="molecule type" value="Genomic_DNA"/>
</dbReference>